<dbReference type="Proteomes" id="UP000215335">
    <property type="component" value="Unassembled WGS sequence"/>
</dbReference>
<accession>A0A232FG95</accession>
<evidence type="ECO:0000313" key="2">
    <source>
        <dbReference type="EMBL" id="OXU29781.1"/>
    </source>
</evidence>
<dbReference type="AlphaFoldDB" id="A0A232FG95"/>
<evidence type="ECO:0000313" key="3">
    <source>
        <dbReference type="Proteomes" id="UP000215335"/>
    </source>
</evidence>
<reference evidence="2 3" key="1">
    <citation type="journal article" date="2017" name="Curr. Biol.">
        <title>The Evolution of Venom by Co-option of Single-Copy Genes.</title>
        <authorList>
            <person name="Martinson E.O."/>
            <person name="Mrinalini"/>
            <person name="Kelkar Y.D."/>
            <person name="Chang C.H."/>
            <person name="Werren J.H."/>
        </authorList>
    </citation>
    <scope>NUCLEOTIDE SEQUENCE [LARGE SCALE GENOMIC DNA]</scope>
    <source>
        <strain evidence="2 3">Alberta</strain>
        <tissue evidence="2">Whole body</tissue>
    </source>
</reference>
<feature type="compositionally biased region" description="Basic and acidic residues" evidence="1">
    <location>
        <begin position="270"/>
        <end position="279"/>
    </location>
</feature>
<protein>
    <submittedName>
        <fullName evidence="2">Uncharacterized protein</fullName>
    </submittedName>
</protein>
<sequence length="279" mass="31420">MASRSPSDTSFVHHISNVIDDAFEISTSNVAIEMVPQLDETIQIQVNAKGDCVLNNAIFQDLLESDDVNGEMYAVPQSAVTVELRIEEKVDWPKREDKKFQLPSVDSETSPHPTKRRLAHRSKEVILASRRRPLTARYLDPELGKFTSRSTPKSKSKLTPLNKLAKTFSKHVARRDLALKKHVDCTKLEVSLAPEEVLLPRVCLPENVGMLIVDTSANETLLPRAYFSEKPRTKGCAKNRKTVHRNVQRLESRSENLAPAPVGRKRRRSPKDAPEAMEP</sequence>
<evidence type="ECO:0000256" key="1">
    <source>
        <dbReference type="SAM" id="MobiDB-lite"/>
    </source>
</evidence>
<keyword evidence="3" id="KW-1185">Reference proteome</keyword>
<organism evidence="2 3">
    <name type="scientific">Trichomalopsis sarcophagae</name>
    <dbReference type="NCBI Taxonomy" id="543379"/>
    <lineage>
        <taxon>Eukaryota</taxon>
        <taxon>Metazoa</taxon>
        <taxon>Ecdysozoa</taxon>
        <taxon>Arthropoda</taxon>
        <taxon>Hexapoda</taxon>
        <taxon>Insecta</taxon>
        <taxon>Pterygota</taxon>
        <taxon>Neoptera</taxon>
        <taxon>Endopterygota</taxon>
        <taxon>Hymenoptera</taxon>
        <taxon>Apocrita</taxon>
        <taxon>Proctotrupomorpha</taxon>
        <taxon>Chalcidoidea</taxon>
        <taxon>Pteromalidae</taxon>
        <taxon>Pteromalinae</taxon>
        <taxon>Trichomalopsis</taxon>
    </lineage>
</organism>
<feature type="region of interest" description="Disordered" evidence="1">
    <location>
        <begin position="231"/>
        <end position="279"/>
    </location>
</feature>
<proteinExistence type="predicted"/>
<dbReference type="EMBL" id="NNAY01000239">
    <property type="protein sequence ID" value="OXU29781.1"/>
    <property type="molecule type" value="Genomic_DNA"/>
</dbReference>
<feature type="compositionally biased region" description="Basic residues" evidence="1">
    <location>
        <begin position="233"/>
        <end position="247"/>
    </location>
</feature>
<comment type="caution">
    <text evidence="2">The sequence shown here is derived from an EMBL/GenBank/DDBJ whole genome shotgun (WGS) entry which is preliminary data.</text>
</comment>
<name>A0A232FG95_9HYME</name>
<gene>
    <name evidence="2" type="ORF">TSAR_006950</name>
</gene>